<evidence type="ECO:0000313" key="2">
    <source>
        <dbReference type="Proteomes" id="UP000708208"/>
    </source>
</evidence>
<reference evidence="1" key="1">
    <citation type="submission" date="2021-06" db="EMBL/GenBank/DDBJ databases">
        <authorList>
            <person name="Hodson N. C."/>
            <person name="Mongue J. A."/>
            <person name="Jaron S. K."/>
        </authorList>
    </citation>
    <scope>NUCLEOTIDE SEQUENCE</scope>
</reference>
<dbReference type="AlphaFoldDB" id="A0A8J2KDH9"/>
<protein>
    <submittedName>
        <fullName evidence="1">Uncharacterized protein</fullName>
    </submittedName>
</protein>
<proteinExistence type="predicted"/>
<organism evidence="1 2">
    <name type="scientific">Allacma fusca</name>
    <dbReference type="NCBI Taxonomy" id="39272"/>
    <lineage>
        <taxon>Eukaryota</taxon>
        <taxon>Metazoa</taxon>
        <taxon>Ecdysozoa</taxon>
        <taxon>Arthropoda</taxon>
        <taxon>Hexapoda</taxon>
        <taxon>Collembola</taxon>
        <taxon>Symphypleona</taxon>
        <taxon>Sminthuridae</taxon>
        <taxon>Allacma</taxon>
    </lineage>
</organism>
<evidence type="ECO:0000313" key="1">
    <source>
        <dbReference type="EMBL" id="CAG7725080.1"/>
    </source>
</evidence>
<name>A0A8J2KDH9_9HEXA</name>
<keyword evidence="2" id="KW-1185">Reference proteome</keyword>
<dbReference type="EMBL" id="CAJVCH010117257">
    <property type="protein sequence ID" value="CAG7725080.1"/>
    <property type="molecule type" value="Genomic_DNA"/>
</dbReference>
<accession>A0A8J2KDH9</accession>
<comment type="caution">
    <text evidence="1">The sequence shown here is derived from an EMBL/GenBank/DDBJ whole genome shotgun (WGS) entry which is preliminary data.</text>
</comment>
<dbReference type="Proteomes" id="UP000708208">
    <property type="component" value="Unassembled WGS sequence"/>
</dbReference>
<sequence>METQFHALESFGVTQDLYEAMLYPLVKSSLPEEVFCTWERNGLIDANNEGRLDGLMKFLKSEVDSDTRISMVMVGLGSEEPKTNKPKSKISQEETAACLFTGIMKPEMRFL</sequence>
<gene>
    <name evidence="1" type="ORF">AFUS01_LOCUS14063</name>
</gene>
<dbReference type="OrthoDB" id="6777526at2759"/>